<dbReference type="GO" id="GO:0000422">
    <property type="term" value="P:autophagy of mitochondrion"/>
    <property type="evidence" value="ECO:0007669"/>
    <property type="project" value="TreeGrafter"/>
</dbReference>
<dbReference type="EMBL" id="LJBN01000013">
    <property type="protein sequence ID" value="OOQ91174.1"/>
    <property type="molecule type" value="Genomic_DNA"/>
</dbReference>
<gene>
    <name evidence="7" type="ORF">PEBR_01263</name>
    <name evidence="6" type="ORF">PMG11_08678</name>
</gene>
<evidence type="ECO:0000313" key="6">
    <source>
        <dbReference type="EMBL" id="CEJ60092.1"/>
    </source>
</evidence>
<dbReference type="OrthoDB" id="5336366at2759"/>
<reference evidence="9" key="4">
    <citation type="submission" date="2015-09" db="EMBL/GenBank/DDBJ databases">
        <authorList>
            <person name="Fill T.P."/>
            <person name="Baretta J.F."/>
            <person name="de Almeida L.G."/>
            <person name="Rocha M."/>
            <person name="de Souza D.H."/>
            <person name="Malavazi I."/>
            <person name="Cerdeira L.T."/>
            <person name="Hong H."/>
            <person name="Samborskyy M."/>
            <person name="de Vasconcelos A.T."/>
            <person name="Leadlay P."/>
            <person name="Rodrigues-Filho E."/>
        </authorList>
    </citation>
    <scope>NUCLEOTIDE SEQUENCE [LARGE SCALE GENOMIC DNA]</scope>
    <source>
        <strain evidence="9">LaBioMMi 136</strain>
    </source>
</reference>
<evidence type="ECO:0000256" key="3">
    <source>
        <dbReference type="ARBA" id="ARBA00022989"/>
    </source>
</evidence>
<keyword evidence="2" id="KW-0812">Transmembrane</keyword>
<keyword evidence="3" id="KW-1133">Transmembrane helix</keyword>
<proteinExistence type="inferred from homology"/>
<comment type="similarity">
    <text evidence="5">Belongs to the ATG33 family.</text>
</comment>
<dbReference type="InterPro" id="IPR051668">
    <property type="entry name" value="ATG33"/>
</dbReference>
<evidence type="ECO:0000256" key="4">
    <source>
        <dbReference type="ARBA" id="ARBA00023136"/>
    </source>
</evidence>
<reference evidence="8" key="2">
    <citation type="journal article" date="2015" name="Genome Announc.">
        <title>Draft genome sequence of the fungus Penicillium brasilianum MG11.</title>
        <authorList>
            <person name="Horn F."/>
            <person name="Linde J."/>
            <person name="Mattern D.J."/>
            <person name="Walther G."/>
            <person name="Guthke R."/>
            <person name="Brakhage A.A."/>
            <person name="Valiante V."/>
        </authorList>
    </citation>
    <scope>NUCLEOTIDE SEQUENCE [LARGE SCALE GENOMIC DNA]</scope>
    <source>
        <strain evidence="8">MG11</strain>
    </source>
</reference>
<evidence type="ECO:0000256" key="2">
    <source>
        <dbReference type="ARBA" id="ARBA00022692"/>
    </source>
</evidence>
<reference evidence="7" key="3">
    <citation type="submission" date="2015-09" db="EMBL/GenBank/DDBJ databases">
        <authorList>
            <person name="Jackson K.R."/>
            <person name="Lunt B.L."/>
            <person name="Fisher J.N.B."/>
            <person name="Gardner A.V."/>
            <person name="Bailey M.E."/>
            <person name="Deus L.M."/>
            <person name="Earl A.S."/>
            <person name="Gibby P.D."/>
            <person name="Hartmann K.A."/>
            <person name="Liu J.E."/>
            <person name="Manci A.M."/>
            <person name="Nielsen D.A."/>
            <person name="Solomon M.B."/>
            <person name="Breakwell D.P."/>
            <person name="Burnett S.H."/>
            <person name="Grose J.H."/>
        </authorList>
    </citation>
    <scope>NUCLEOTIDE SEQUENCE [LARGE SCALE GENOMIC DNA]</scope>
    <source>
        <strain evidence="7">LaBioMMi 136</strain>
    </source>
</reference>
<evidence type="ECO:0000313" key="8">
    <source>
        <dbReference type="Proteomes" id="UP000042958"/>
    </source>
</evidence>
<dbReference type="STRING" id="104259.A0A0F7TYH6"/>
<dbReference type="EMBL" id="CDHK01000008">
    <property type="protein sequence ID" value="CEJ60092.1"/>
    <property type="molecule type" value="Genomic_DNA"/>
</dbReference>
<comment type="subcellular location">
    <subcellularLocation>
        <location evidence="1">Membrane</location>
        <topology evidence="1">Multi-pass membrane protein</topology>
    </subcellularLocation>
</comment>
<protein>
    <submittedName>
        <fullName evidence="6">Uncharacterized protein</fullName>
    </submittedName>
</protein>
<dbReference type="GO" id="GO:0016236">
    <property type="term" value="P:macroautophagy"/>
    <property type="evidence" value="ECO:0007669"/>
    <property type="project" value="TreeGrafter"/>
</dbReference>
<name>A0A0F7TYH6_PENBI</name>
<dbReference type="GO" id="GO:0005741">
    <property type="term" value="C:mitochondrial outer membrane"/>
    <property type="evidence" value="ECO:0007669"/>
    <property type="project" value="TreeGrafter"/>
</dbReference>
<organism evidence="6 8">
    <name type="scientific">Penicillium brasilianum</name>
    <dbReference type="NCBI Taxonomy" id="104259"/>
    <lineage>
        <taxon>Eukaryota</taxon>
        <taxon>Fungi</taxon>
        <taxon>Dikarya</taxon>
        <taxon>Ascomycota</taxon>
        <taxon>Pezizomycotina</taxon>
        <taxon>Eurotiomycetes</taxon>
        <taxon>Eurotiomycetidae</taxon>
        <taxon>Eurotiales</taxon>
        <taxon>Aspergillaceae</taxon>
        <taxon>Penicillium</taxon>
    </lineage>
</organism>
<reference evidence="6" key="1">
    <citation type="submission" date="2014-11" db="EMBL/GenBank/DDBJ databases">
        <authorList>
            <person name="Zhu J."/>
            <person name="Qi W."/>
            <person name="Song R."/>
        </authorList>
    </citation>
    <scope>NUCLEOTIDE SEQUENCE [LARGE SCALE GENOMIC DNA]</scope>
</reference>
<evidence type="ECO:0000256" key="1">
    <source>
        <dbReference type="ARBA" id="ARBA00004141"/>
    </source>
</evidence>
<dbReference type="Proteomes" id="UP000190744">
    <property type="component" value="Unassembled WGS sequence"/>
</dbReference>
<dbReference type="AlphaFoldDB" id="A0A0F7TYH6"/>
<evidence type="ECO:0000313" key="9">
    <source>
        <dbReference type="Proteomes" id="UP000190744"/>
    </source>
</evidence>
<keyword evidence="4" id="KW-0472">Membrane</keyword>
<dbReference type="PANTHER" id="PTHR37278:SF1">
    <property type="entry name" value="AUTOPHAGY-RELATED PROTEIN 33-RELATED"/>
    <property type="match status" value="1"/>
</dbReference>
<dbReference type="PANTHER" id="PTHR37278">
    <property type="entry name" value="AUTOPHAGY-RELATED PROTEIN 33-RELATED"/>
    <property type="match status" value="1"/>
</dbReference>
<keyword evidence="8" id="KW-1185">Reference proteome</keyword>
<accession>A0A0F7TYH6</accession>
<dbReference type="Proteomes" id="UP000042958">
    <property type="component" value="Unassembled WGS sequence"/>
</dbReference>
<sequence>MACPITISKFVGTVSLGLLTGLSYSTATITIPSLQLLPTASTASRCLNEVKRLNRKHALRLSSLANTCLLFAYCVSPPRRQHPFLVWMCVASTASSYGLDLWFNRHMGLKNWFFSIIYDTTCVSLCNTSSAKKDEDLVVVEAEDDVNGESVRREMDTERRLQRARAWLAGVALSVGVVGLWGDKK</sequence>
<evidence type="ECO:0000256" key="5">
    <source>
        <dbReference type="ARBA" id="ARBA00038013"/>
    </source>
</evidence>
<evidence type="ECO:0000313" key="7">
    <source>
        <dbReference type="EMBL" id="OOQ91174.1"/>
    </source>
</evidence>